<dbReference type="InterPro" id="IPR012340">
    <property type="entry name" value="NA-bd_OB-fold"/>
</dbReference>
<organism evidence="2 3">
    <name type="scientific">Microbotryum silenes-dioicae</name>
    <dbReference type="NCBI Taxonomy" id="796604"/>
    <lineage>
        <taxon>Eukaryota</taxon>
        <taxon>Fungi</taxon>
        <taxon>Dikarya</taxon>
        <taxon>Basidiomycota</taxon>
        <taxon>Pucciniomycotina</taxon>
        <taxon>Microbotryomycetes</taxon>
        <taxon>Microbotryales</taxon>
        <taxon>Microbotryaceae</taxon>
        <taxon>Microbotryum</taxon>
    </lineage>
</organism>
<evidence type="ECO:0000313" key="2">
    <source>
        <dbReference type="EMBL" id="SGY40537.1"/>
    </source>
</evidence>
<feature type="region of interest" description="Disordered" evidence="1">
    <location>
        <begin position="116"/>
        <end position="146"/>
    </location>
</feature>
<sequence>MRYIIFDEPPTATQVIERGERTTTSGGPVWYPHQIELVFPPASPHRTSVLAQDPDVSTQLVGGLRWVDRDESLSRVMSRPLGAPAATGTALDEDETRFGSTILEEESKQEFSLASALFPPPSQLPPGRASHETQASNPTTHEQAQDISASFLSSASTATPTTYAASQIDVGLPPTLHFILPSLTPFDRFHSLLQNKTNAVHRLSILCVVIDISGPRSVGPGGDLQLWEWTTLDPLSAPSMPVKISLWEGVGRTLSQATRRGDVVLLTKMSLKLYQTNLQLSTSRETQLQICWRTQVVQEYDLLFRFHEYWAQQTNEAKTVLAMKDAYCRWLGR</sequence>
<keyword evidence="3" id="KW-1185">Reference proteome</keyword>
<dbReference type="Proteomes" id="UP000249464">
    <property type="component" value="Unassembled WGS sequence"/>
</dbReference>
<gene>
    <name evidence="2" type="primary">BQ5605_C003g02393</name>
    <name evidence="2" type="ORF">BQ5605_C003G02393</name>
</gene>
<reference evidence="2 3" key="1">
    <citation type="submission" date="2016-11" db="EMBL/GenBank/DDBJ databases">
        <authorList>
            <person name="Jaros S."/>
            <person name="Januszkiewicz K."/>
            <person name="Wedrychowicz H."/>
        </authorList>
    </citation>
    <scope>NUCLEOTIDE SEQUENCE [LARGE SCALE GENOMIC DNA]</scope>
</reference>
<dbReference type="STRING" id="796604.A0A2X0M5K2"/>
<dbReference type="EMBL" id="FQNC01000042">
    <property type="protein sequence ID" value="SGY40537.1"/>
    <property type="molecule type" value="Genomic_DNA"/>
</dbReference>
<accession>A0A2X0M5K2</accession>
<dbReference type="AlphaFoldDB" id="A0A2X0M5K2"/>
<name>A0A2X0M5K2_9BASI</name>
<dbReference type="Gene3D" id="2.40.50.140">
    <property type="entry name" value="Nucleic acid-binding proteins"/>
    <property type="match status" value="1"/>
</dbReference>
<evidence type="ECO:0000256" key="1">
    <source>
        <dbReference type="SAM" id="MobiDB-lite"/>
    </source>
</evidence>
<protein>
    <submittedName>
        <fullName evidence="2">BQ5605_C003g02393 protein</fullName>
    </submittedName>
</protein>
<feature type="compositionally biased region" description="Polar residues" evidence="1">
    <location>
        <begin position="132"/>
        <end position="146"/>
    </location>
</feature>
<proteinExistence type="predicted"/>
<evidence type="ECO:0000313" key="3">
    <source>
        <dbReference type="Proteomes" id="UP000249464"/>
    </source>
</evidence>